<keyword evidence="2 3" id="KW-0694">RNA-binding</keyword>
<dbReference type="InterPro" id="IPR035979">
    <property type="entry name" value="RBD_domain_sf"/>
</dbReference>
<dbReference type="Proteomes" id="UP000654075">
    <property type="component" value="Unassembled WGS sequence"/>
</dbReference>
<keyword evidence="1" id="KW-0677">Repeat</keyword>
<accession>A0A813F130</accession>
<dbReference type="InterPro" id="IPR000504">
    <property type="entry name" value="RRM_dom"/>
</dbReference>
<protein>
    <recommendedName>
        <fullName evidence="5">RRM domain-containing protein</fullName>
    </recommendedName>
</protein>
<feature type="compositionally biased region" description="Basic and acidic residues" evidence="4">
    <location>
        <begin position="95"/>
        <end position="114"/>
    </location>
</feature>
<evidence type="ECO:0000259" key="5">
    <source>
        <dbReference type="PROSITE" id="PS50102"/>
    </source>
</evidence>
<feature type="domain" description="RRM" evidence="5">
    <location>
        <begin position="615"/>
        <end position="691"/>
    </location>
</feature>
<gene>
    <name evidence="6" type="ORF">PGLA1383_LOCUS24090</name>
</gene>
<feature type="compositionally biased region" description="Low complexity" evidence="4">
    <location>
        <begin position="164"/>
        <end position="175"/>
    </location>
</feature>
<organism evidence="6 7">
    <name type="scientific">Polarella glacialis</name>
    <name type="common">Dinoflagellate</name>
    <dbReference type="NCBI Taxonomy" id="89957"/>
    <lineage>
        <taxon>Eukaryota</taxon>
        <taxon>Sar</taxon>
        <taxon>Alveolata</taxon>
        <taxon>Dinophyceae</taxon>
        <taxon>Suessiales</taxon>
        <taxon>Suessiaceae</taxon>
        <taxon>Polarella</taxon>
    </lineage>
</organism>
<dbReference type="AlphaFoldDB" id="A0A813F130"/>
<feature type="region of interest" description="Disordered" evidence="4">
    <location>
        <begin position="202"/>
        <end position="235"/>
    </location>
</feature>
<feature type="compositionally biased region" description="Basic and acidic residues" evidence="4">
    <location>
        <begin position="813"/>
        <end position="824"/>
    </location>
</feature>
<feature type="compositionally biased region" description="Basic and acidic residues" evidence="4">
    <location>
        <begin position="410"/>
        <end position="423"/>
    </location>
</feature>
<dbReference type="GO" id="GO:0003723">
    <property type="term" value="F:RNA binding"/>
    <property type="evidence" value="ECO:0007669"/>
    <property type="project" value="UniProtKB-UniRule"/>
</dbReference>
<evidence type="ECO:0000256" key="3">
    <source>
        <dbReference type="PROSITE-ProRule" id="PRU00176"/>
    </source>
</evidence>
<name>A0A813F130_POLGL</name>
<dbReference type="EMBL" id="CAJNNV010018631">
    <property type="protein sequence ID" value="CAE8606092.1"/>
    <property type="molecule type" value="Genomic_DNA"/>
</dbReference>
<dbReference type="CDD" id="cd00590">
    <property type="entry name" value="RRM_SF"/>
    <property type="match status" value="2"/>
</dbReference>
<feature type="compositionally biased region" description="Basic and acidic residues" evidence="4">
    <location>
        <begin position="701"/>
        <end position="719"/>
    </location>
</feature>
<comment type="caution">
    <text evidence="6">The sequence shown here is derived from an EMBL/GenBank/DDBJ whole genome shotgun (WGS) entry which is preliminary data.</text>
</comment>
<dbReference type="PROSITE" id="PS50102">
    <property type="entry name" value="RRM"/>
    <property type="match status" value="2"/>
</dbReference>
<feature type="compositionally biased region" description="Low complexity" evidence="4">
    <location>
        <begin position="202"/>
        <end position="216"/>
    </location>
</feature>
<evidence type="ECO:0000256" key="1">
    <source>
        <dbReference type="ARBA" id="ARBA00022737"/>
    </source>
</evidence>
<dbReference type="Gene3D" id="3.30.70.330">
    <property type="match status" value="2"/>
</dbReference>
<dbReference type="PANTHER" id="PTHR23236">
    <property type="entry name" value="EUKARYOTIC TRANSLATION INITIATION FACTOR 4B/4H"/>
    <property type="match status" value="1"/>
</dbReference>
<sequence length="880" mass="94706">MKLEAYAACDLNATLSVGRRLMQQWGISYNAWSAFLAAARHCAGDKAYGTVRELYRNALSQVVDYPSQVRSDLTLALEAKKQSQPEQATSSPPAQKEKPKDAKNSLRAGAKEPAKQVQQPAAAKREAPKAKSTPAKRRQVLLQANLADKQLPTLPDQKVNDTPASSSSATSASSSFFNFSDTPASSSSATSASSNFINFSDDTPASSSSAPQASPAPTGPVLAPEVKPPPASISEPKAAAAELEVKGKERLPQYFYTYVVCGLMGMTSVAGIQYACTESLICFDLPITTGSPNRFPCTRSEVPEHGKAPLEAVLYGMVMRPGTQVACNPDLSRTIKAAAAPKKNEALQQALLAAAAAKEEGKDKKEKEKEKGKVKGKGKKEEKEEKEVKETQEEEEKAEPHKGSHFHQRRLAERGAEVKPEDEGKHTVYVANLDWPGAESQKPLRVNCKWQPRHSATGFAKLLELVFARITNVQLALKVAPSLPTKVLFEEKTIFVRDIGASATESDVKEAFASKGEVLSVRMPAADDSGKVTGHKGYAYVEFTAAESVEAALSSEELTIGGQVVQISRSIPMKDHRHQTAANRKDIAARSNQKAILTGKEEREDLVKQAAKCPTTVYVKNLAFTVTDEILKKHFETCGKVEQVLICRNCDGNSRGFGFVEFAEANEAQSALLLSDSELCEREIVVSKSSRAITVKLKNKDKEDVKIKTRDKEDHKESADQASGKGKSKDKSQAKDKGNDKGKLKDKGADKGKGKGKGDGKEGKGKGKDKDKGKDKTQGKGDKSIDAEGPEAKGPTDRARRRLNLGGPEQSQEEDKTKRPRTDSAVDGEVPDSKRACQTTSSASDAAAPSKAPAEAPQAAAPARPMSNADFRKLMLSGGT</sequence>
<dbReference type="SUPFAM" id="SSF54928">
    <property type="entry name" value="RNA-binding domain, RBD"/>
    <property type="match status" value="2"/>
</dbReference>
<feature type="compositionally biased region" description="Polar residues" evidence="4">
    <location>
        <begin position="84"/>
        <end position="93"/>
    </location>
</feature>
<feature type="compositionally biased region" description="Basic and acidic residues" evidence="4">
    <location>
        <begin position="357"/>
        <end position="391"/>
    </location>
</feature>
<dbReference type="Pfam" id="PF00076">
    <property type="entry name" value="RRM_1"/>
    <property type="match status" value="2"/>
</dbReference>
<dbReference type="InterPro" id="IPR012677">
    <property type="entry name" value="Nucleotide-bd_a/b_plait_sf"/>
</dbReference>
<feature type="region of interest" description="Disordered" evidence="4">
    <location>
        <begin position="79"/>
        <end position="175"/>
    </location>
</feature>
<evidence type="ECO:0000313" key="7">
    <source>
        <dbReference type="Proteomes" id="UP000654075"/>
    </source>
</evidence>
<feature type="domain" description="RRM" evidence="5">
    <location>
        <begin position="492"/>
        <end position="572"/>
    </location>
</feature>
<dbReference type="SMART" id="SM00360">
    <property type="entry name" value="RRM"/>
    <property type="match status" value="2"/>
</dbReference>
<dbReference type="PANTHER" id="PTHR23236:SF119">
    <property type="entry name" value="NUCLEAR RNA-BINDING PROTEIN SART-3"/>
    <property type="match status" value="1"/>
</dbReference>
<dbReference type="OrthoDB" id="439808at2759"/>
<evidence type="ECO:0000256" key="2">
    <source>
        <dbReference type="ARBA" id="ARBA00022884"/>
    </source>
</evidence>
<reference evidence="6" key="1">
    <citation type="submission" date="2021-02" db="EMBL/GenBank/DDBJ databases">
        <authorList>
            <person name="Dougan E. K."/>
            <person name="Rhodes N."/>
            <person name="Thang M."/>
            <person name="Chan C."/>
        </authorList>
    </citation>
    <scope>NUCLEOTIDE SEQUENCE</scope>
</reference>
<keyword evidence="7" id="KW-1185">Reference proteome</keyword>
<evidence type="ECO:0000256" key="4">
    <source>
        <dbReference type="SAM" id="MobiDB-lite"/>
    </source>
</evidence>
<feature type="compositionally biased region" description="Low complexity" evidence="4">
    <location>
        <begin position="841"/>
        <end position="867"/>
    </location>
</feature>
<feature type="compositionally biased region" description="Basic and acidic residues" evidence="4">
    <location>
        <begin position="727"/>
        <end position="798"/>
    </location>
</feature>
<feature type="region of interest" description="Disordered" evidence="4">
    <location>
        <begin position="701"/>
        <end position="880"/>
    </location>
</feature>
<feature type="region of interest" description="Disordered" evidence="4">
    <location>
        <begin position="357"/>
        <end position="423"/>
    </location>
</feature>
<evidence type="ECO:0000313" key="6">
    <source>
        <dbReference type="EMBL" id="CAE8606092.1"/>
    </source>
</evidence>
<dbReference type="OMA" id="HGAKEDG"/>
<proteinExistence type="predicted"/>